<protein>
    <submittedName>
        <fullName evidence="2">Uncharacterized protein</fullName>
    </submittedName>
</protein>
<reference evidence="2 3" key="1">
    <citation type="submission" date="2024-01" db="EMBL/GenBank/DDBJ databases">
        <title>The complete chloroplast genome sequence of Lithospermum erythrorhizon: insights into the phylogenetic relationship among Boraginaceae species and the maternal lineages of purple gromwells.</title>
        <authorList>
            <person name="Okada T."/>
            <person name="Watanabe K."/>
        </authorList>
    </citation>
    <scope>NUCLEOTIDE SEQUENCE [LARGE SCALE GENOMIC DNA]</scope>
</reference>
<evidence type="ECO:0000313" key="3">
    <source>
        <dbReference type="Proteomes" id="UP001454036"/>
    </source>
</evidence>
<dbReference type="Proteomes" id="UP001454036">
    <property type="component" value="Unassembled WGS sequence"/>
</dbReference>
<comment type="caution">
    <text evidence="2">The sequence shown here is derived from an EMBL/GenBank/DDBJ whole genome shotgun (WGS) entry which is preliminary data.</text>
</comment>
<feature type="compositionally biased region" description="Basic and acidic residues" evidence="1">
    <location>
        <begin position="68"/>
        <end position="83"/>
    </location>
</feature>
<name>A0AAV3R9U7_LITER</name>
<dbReference type="EMBL" id="BAABME010008474">
    <property type="protein sequence ID" value="GAA0173174.1"/>
    <property type="molecule type" value="Genomic_DNA"/>
</dbReference>
<organism evidence="2 3">
    <name type="scientific">Lithospermum erythrorhizon</name>
    <name type="common">Purple gromwell</name>
    <name type="synonym">Lithospermum officinale var. erythrorhizon</name>
    <dbReference type="NCBI Taxonomy" id="34254"/>
    <lineage>
        <taxon>Eukaryota</taxon>
        <taxon>Viridiplantae</taxon>
        <taxon>Streptophyta</taxon>
        <taxon>Embryophyta</taxon>
        <taxon>Tracheophyta</taxon>
        <taxon>Spermatophyta</taxon>
        <taxon>Magnoliopsida</taxon>
        <taxon>eudicotyledons</taxon>
        <taxon>Gunneridae</taxon>
        <taxon>Pentapetalae</taxon>
        <taxon>asterids</taxon>
        <taxon>lamiids</taxon>
        <taxon>Boraginales</taxon>
        <taxon>Boraginaceae</taxon>
        <taxon>Boraginoideae</taxon>
        <taxon>Lithospermeae</taxon>
        <taxon>Lithospermum</taxon>
    </lineage>
</organism>
<feature type="region of interest" description="Disordered" evidence="1">
    <location>
        <begin position="30"/>
        <end position="85"/>
    </location>
</feature>
<keyword evidence="3" id="KW-1185">Reference proteome</keyword>
<evidence type="ECO:0000256" key="1">
    <source>
        <dbReference type="SAM" id="MobiDB-lite"/>
    </source>
</evidence>
<proteinExistence type="predicted"/>
<dbReference type="AlphaFoldDB" id="A0AAV3R9U7"/>
<evidence type="ECO:0000313" key="2">
    <source>
        <dbReference type="EMBL" id="GAA0173174.1"/>
    </source>
</evidence>
<accession>A0AAV3R9U7</accession>
<sequence>MFPSAARSHGPCKGYLDWLDSIFSDEIIRSAPLGPGKGKSVPRLPNPPVPTSSKPLKKHSIPDDDLVDRDPKHAEWGSTRRPDPVVMISPDAPIAATKDIVATPVVPSSEDEARVEVVDIEEPSDCMITEVADVEVPVAPTFGGVQHIESIYRDSLNEELRVVFSKARHVRDAQCSVAPPEVEDLRRQVIVRESVIIGPEAEHAEFVLEIASLEESIEKDRESRLEQLGIELKCLCTGL</sequence>
<gene>
    <name evidence="2" type="ORF">LIER_26845</name>
</gene>